<dbReference type="SUPFAM" id="SSF143885">
    <property type="entry name" value="RGC domain-like"/>
    <property type="match status" value="1"/>
</dbReference>
<evidence type="ECO:0000313" key="4">
    <source>
        <dbReference type="Proteomes" id="UP000094385"/>
    </source>
</evidence>
<dbReference type="SMART" id="SM00323">
    <property type="entry name" value="RasGAP"/>
    <property type="match status" value="1"/>
</dbReference>
<dbReference type="Gene3D" id="1.10.506.10">
    <property type="entry name" value="GTPase Activation - p120gap, domain 1"/>
    <property type="match status" value="1"/>
</dbReference>
<sequence>MSGPLTPITSSHINSSPSRTGFRRLKDINDLSALKSSSVDHFRNLADSAADGSELTIPGVTSEAEDVAGLQGRIRLQKTRDAETTTSMSRNWMDKQRKALQAYEYLCHIGEAKEWIEACIGERIPVVVELEEALRDGVILAQLAKVFAPHLVRKIFRAPKLQWLHSNNIQIIFKFLDEVEMPELFRFEFTDLYDKKNIPKVIYCIHALSYILSSNGLAPEIGDLVGKLEFTDDEIRDTQRGLDAAGLSLPNFKAVIRHFDDSDIPNSRGVTSSFRVSQESEEERVDDELTNSVGSIILLQSAIRGAVKRSVLRSFSEDLEGFEQFIVDLQTHIRGRCTRNICGPLFARQEQNAFAKALQAYVRRYLVQERLAQRLDDIGDQIFLVDVQSGIRGTAVRKQIEAANCLLNREQHSIVKLQSFSRRFLFNARKKIDTAAITNMETNISDLQACVRGCLLRRRLDTTMIDLHNDNTIVCVRELQGIIRGSTYRRKSDRAKAELQLAIPLLDDLRARIRGSLLRVTITADHFGLIEFGERMPLLQSYIRGMLTRGNIYQLIANMQESLDELVLLQSECRGALVRDRVNAQHDLLSECVNNILILQSHIRGVRGRFQYYYDLRSVDETEDIIVIPLQSLIRGSLVRDQYFALIGRLSKHTNATAELQSLIRGALLRVDFRTFQCDLEAESRSVLELQTLTRGAMVRRKYNERRKHFEHNMGQVIKIQSIIRAKQQSRAYKALTSGKNPPLATVKNFIHLLTDSDLDFEEEVEFEKLRKQVVDEVHRNEQLEQFIDQLDVKIALLLKNKITLDEVIKHQHRAMPKSWSGSTNDPFDLRSLNKTSRRRLELYQGLFFVLQTQPAYLCRLFNGIKEIRVTEMDMKSVESCIMSLLGYAQNRREEFYLLKLIAQSICETLELTDSIQEFVKSNYMWTRLLSSYTRGTTERQYLCELVGPLVKSIIKEEDMDLESDPLTIYHASINNEELMTGKRSTRDHNVVVDVAIRDPETRAIYIKNLQCLRGFVVQFIKKLSQNVDTMPYGIRYLGRELFTGLQKSFPSETEDRLLSAIGNVLYYRYMNAAIIAPDMVGIHNHPLTQLQKKNLSQLGRIITQVSTGKLFTEEYVFLQPLNVNLTAYITDMRDTVREIIQVPDPEIYFDLDEFDDLTATKRPSLYLKMTDIHFLHSILIKYLEFMAPDQSDPLRDAVKELGPLPSNSNEILNISRLTEVKLDLNPGFIRVEDPESEVNSLMVEAKRCLLYVIRVQTGSNLLEILIKQVTDEDERKYSALLAEERESKSGTTSYSSDNSLGDLSRLSYRDLKVIALEKVIELETLGKITRKNYFQDLLNSIATDIRTKRNRRVRRQKELESVTQTLGHLAQKEQYLRTQLRSYNDYIEQAMSTLQAKKGKRKVILPFTKQYFHMRELQKTGRVPKFGSFKYSASKLFEKSVLTELVGFGDKQYDKINFTISSDQVGIFFVEASQGSIALPAGSVELTLDELLDKQYNNQQYLKLFDDMAIFNTNLLLHLIFKKFYRDG</sequence>
<dbReference type="PROSITE" id="PS50096">
    <property type="entry name" value="IQ"/>
    <property type="match status" value="4"/>
</dbReference>
<proteinExistence type="predicted"/>
<dbReference type="Pfam" id="PF00616">
    <property type="entry name" value="RasGAP"/>
    <property type="match status" value="1"/>
</dbReference>
<dbReference type="PANTHER" id="PTHR14149:SF14">
    <property type="entry name" value="CALPONIN-HOMOLOGY (CH) DOMAIN-CONTAINING PROTEIN"/>
    <property type="match status" value="1"/>
</dbReference>
<dbReference type="GO" id="GO:0110085">
    <property type="term" value="C:mitotic actomyosin contractile ring"/>
    <property type="evidence" value="ECO:0007669"/>
    <property type="project" value="TreeGrafter"/>
</dbReference>
<dbReference type="InterPro" id="IPR001936">
    <property type="entry name" value="RasGAP_dom"/>
</dbReference>
<dbReference type="STRING" id="675824.A0A1E3PYN5"/>
<dbReference type="PROSITE" id="PS00509">
    <property type="entry name" value="RAS_GTPASE_ACTIV_1"/>
    <property type="match status" value="1"/>
</dbReference>
<dbReference type="InterPro" id="IPR023152">
    <property type="entry name" value="RasGAP_CS"/>
</dbReference>
<evidence type="ECO:0000259" key="1">
    <source>
        <dbReference type="PROSITE" id="PS50018"/>
    </source>
</evidence>
<dbReference type="CDD" id="cd21206">
    <property type="entry name" value="CH_IQGAP"/>
    <property type="match status" value="1"/>
</dbReference>
<dbReference type="OrthoDB" id="775356at2759"/>
<dbReference type="PANTHER" id="PTHR14149">
    <property type="entry name" value="RAS GTPASE-ACTIVATING PROTEIN WITH IQ MOTIF"/>
    <property type="match status" value="1"/>
</dbReference>
<accession>A0A1E3PYN5</accession>
<gene>
    <name evidence="3" type="ORF">LIPSTDRAFT_5979</name>
</gene>
<reference evidence="3 4" key="1">
    <citation type="journal article" date="2016" name="Proc. Natl. Acad. Sci. U.S.A.">
        <title>Comparative genomics of biotechnologically important yeasts.</title>
        <authorList>
            <person name="Riley R."/>
            <person name="Haridas S."/>
            <person name="Wolfe K.H."/>
            <person name="Lopes M.R."/>
            <person name="Hittinger C.T."/>
            <person name="Goeker M."/>
            <person name="Salamov A.A."/>
            <person name="Wisecaver J.H."/>
            <person name="Long T.M."/>
            <person name="Calvey C.H."/>
            <person name="Aerts A.L."/>
            <person name="Barry K.W."/>
            <person name="Choi C."/>
            <person name="Clum A."/>
            <person name="Coughlan A.Y."/>
            <person name="Deshpande S."/>
            <person name="Douglass A.P."/>
            <person name="Hanson S.J."/>
            <person name="Klenk H.-P."/>
            <person name="LaButti K.M."/>
            <person name="Lapidus A."/>
            <person name="Lindquist E.A."/>
            <person name="Lipzen A.M."/>
            <person name="Meier-Kolthoff J.P."/>
            <person name="Ohm R.A."/>
            <person name="Otillar R.P."/>
            <person name="Pangilinan J.L."/>
            <person name="Peng Y."/>
            <person name="Rokas A."/>
            <person name="Rosa C.A."/>
            <person name="Scheuner C."/>
            <person name="Sibirny A.A."/>
            <person name="Slot J.C."/>
            <person name="Stielow J.B."/>
            <person name="Sun H."/>
            <person name="Kurtzman C.P."/>
            <person name="Blackwell M."/>
            <person name="Grigoriev I.V."/>
            <person name="Jeffries T.W."/>
        </authorList>
    </citation>
    <scope>NUCLEOTIDE SEQUENCE [LARGE SCALE GENOMIC DNA]</scope>
    <source>
        <strain evidence="3 4">NRRL Y-11557</strain>
    </source>
</reference>
<feature type="domain" description="Calponin-homology (CH)" evidence="2">
    <location>
        <begin position="106"/>
        <end position="212"/>
    </location>
</feature>
<dbReference type="InterPro" id="IPR000593">
    <property type="entry name" value="RasGAP_C"/>
</dbReference>
<dbReference type="GO" id="GO:0005516">
    <property type="term" value="F:calmodulin binding"/>
    <property type="evidence" value="ECO:0007669"/>
    <property type="project" value="TreeGrafter"/>
</dbReference>
<name>A0A1E3PYN5_LIPST</name>
<dbReference type="InterPro" id="IPR001715">
    <property type="entry name" value="CH_dom"/>
</dbReference>
<evidence type="ECO:0008006" key="5">
    <source>
        <dbReference type="Google" id="ProtNLM"/>
    </source>
</evidence>
<dbReference type="PROSITE" id="PS50018">
    <property type="entry name" value="RAS_GTPASE_ACTIV_2"/>
    <property type="match status" value="1"/>
</dbReference>
<feature type="domain" description="Ras-GAP" evidence="1">
    <location>
        <begin position="893"/>
        <end position="1108"/>
    </location>
</feature>
<protein>
    <recommendedName>
        <fullName evidence="5">Ras-GAP domain-containing protein</fullName>
    </recommendedName>
</protein>
<dbReference type="GO" id="GO:0005096">
    <property type="term" value="F:GTPase activator activity"/>
    <property type="evidence" value="ECO:0007669"/>
    <property type="project" value="TreeGrafter"/>
</dbReference>
<dbReference type="InterPro" id="IPR036872">
    <property type="entry name" value="CH_dom_sf"/>
</dbReference>
<dbReference type="SMART" id="SM00033">
    <property type="entry name" value="CH"/>
    <property type="match status" value="1"/>
</dbReference>
<dbReference type="Gene3D" id="1.10.418.10">
    <property type="entry name" value="Calponin-like domain"/>
    <property type="match status" value="1"/>
</dbReference>
<dbReference type="Pfam" id="PF03836">
    <property type="entry name" value="RasGAP_C"/>
    <property type="match status" value="1"/>
</dbReference>
<dbReference type="Pfam" id="PF00307">
    <property type="entry name" value="CH"/>
    <property type="match status" value="1"/>
</dbReference>
<evidence type="ECO:0000259" key="2">
    <source>
        <dbReference type="PROSITE" id="PS50021"/>
    </source>
</evidence>
<dbReference type="PROSITE" id="PS50021">
    <property type="entry name" value="CH"/>
    <property type="match status" value="1"/>
</dbReference>
<dbReference type="SMART" id="SM00015">
    <property type="entry name" value="IQ"/>
    <property type="match status" value="7"/>
</dbReference>
<dbReference type="SUPFAM" id="SSF48350">
    <property type="entry name" value="GTPase activation domain, GAP"/>
    <property type="match status" value="1"/>
</dbReference>
<dbReference type="EMBL" id="KV454300">
    <property type="protein sequence ID" value="ODQ70521.1"/>
    <property type="molecule type" value="Genomic_DNA"/>
</dbReference>
<evidence type="ECO:0000313" key="3">
    <source>
        <dbReference type="EMBL" id="ODQ70521.1"/>
    </source>
</evidence>
<keyword evidence="4" id="KW-1185">Reference proteome</keyword>
<dbReference type="Proteomes" id="UP000094385">
    <property type="component" value="Unassembled WGS sequence"/>
</dbReference>
<dbReference type="SUPFAM" id="SSF47576">
    <property type="entry name" value="Calponin-homology domain, CH-domain"/>
    <property type="match status" value="1"/>
</dbReference>
<dbReference type="InterPro" id="IPR000048">
    <property type="entry name" value="IQ_motif_EF-hand-BS"/>
</dbReference>
<dbReference type="GO" id="GO:0051015">
    <property type="term" value="F:actin filament binding"/>
    <property type="evidence" value="ECO:0007669"/>
    <property type="project" value="TreeGrafter"/>
</dbReference>
<dbReference type="GO" id="GO:0007165">
    <property type="term" value="P:signal transduction"/>
    <property type="evidence" value="ECO:0007669"/>
    <property type="project" value="UniProtKB-ARBA"/>
</dbReference>
<dbReference type="GO" id="GO:1903479">
    <property type="term" value="P:mitotic actomyosin contractile ring assembly actin filament organization"/>
    <property type="evidence" value="ECO:0007669"/>
    <property type="project" value="TreeGrafter"/>
</dbReference>
<dbReference type="InterPro" id="IPR008936">
    <property type="entry name" value="Rho_GTPase_activation_prot"/>
</dbReference>
<organism evidence="3 4">
    <name type="scientific">Lipomyces starkeyi NRRL Y-11557</name>
    <dbReference type="NCBI Taxonomy" id="675824"/>
    <lineage>
        <taxon>Eukaryota</taxon>
        <taxon>Fungi</taxon>
        <taxon>Dikarya</taxon>
        <taxon>Ascomycota</taxon>
        <taxon>Saccharomycotina</taxon>
        <taxon>Lipomycetes</taxon>
        <taxon>Lipomycetales</taxon>
        <taxon>Lipomycetaceae</taxon>
        <taxon>Lipomyces</taxon>
    </lineage>
</organism>